<evidence type="ECO:0000313" key="2">
    <source>
        <dbReference type="EnsemblMetazoa" id="XP_016990996.1"/>
    </source>
</evidence>
<dbReference type="PANTHER" id="PTHR20898:SF0">
    <property type="entry name" value="DAEDALUS ON 3-RELATED"/>
    <property type="match status" value="1"/>
</dbReference>
<reference evidence="4" key="2">
    <citation type="submission" date="2025-04" db="UniProtKB">
        <authorList>
            <consortium name="RefSeq"/>
        </authorList>
    </citation>
    <scope>IDENTIFICATION</scope>
</reference>
<dbReference type="RefSeq" id="XP_016990996.1">
    <property type="nucleotide sequence ID" value="XM_017135507.1"/>
</dbReference>
<dbReference type="GeneID" id="108052948"/>
<protein>
    <submittedName>
        <fullName evidence="4">Uncharacterized protein LOC108052948</fullName>
    </submittedName>
</protein>
<accession>A0A6P4G0N4</accession>
<dbReference type="InterPro" id="IPR010512">
    <property type="entry name" value="DUF1091"/>
</dbReference>
<evidence type="ECO:0000313" key="4">
    <source>
        <dbReference type="RefSeq" id="XP_016990996.1"/>
    </source>
</evidence>
<reference evidence="3" key="1">
    <citation type="journal article" date="2021" name="Elife">
        <title>Highly contiguous assemblies of 101 drosophilid genomes.</title>
        <authorList>
            <person name="Kim B.Y."/>
            <person name="Wang J.R."/>
            <person name="Miller D.E."/>
            <person name="Barmina O."/>
            <person name="Delaney E."/>
            <person name="Thompson A."/>
            <person name="Comeault A.A."/>
            <person name="Peede D."/>
            <person name="D'Agostino E.R."/>
            <person name="Pelaez J."/>
            <person name="Aguilar J.M."/>
            <person name="Haji D."/>
            <person name="Matsunaga T."/>
            <person name="Armstrong E.E."/>
            <person name="Zych M."/>
            <person name="Ogawa Y."/>
            <person name="Stamenkovic-Radak M."/>
            <person name="Jelic M."/>
            <person name="Veselinovic M.S."/>
            <person name="Tanaskovic M."/>
            <person name="Eric P."/>
            <person name="Gao J.J."/>
            <person name="Katoh T.K."/>
            <person name="Toda M.J."/>
            <person name="Watabe H."/>
            <person name="Watada M."/>
            <person name="Davis J.S."/>
            <person name="Moyle L.C."/>
            <person name="Manoli G."/>
            <person name="Bertolini E."/>
            <person name="Kostal V."/>
            <person name="Hawley R.S."/>
            <person name="Takahashi A."/>
            <person name="Jones C.D."/>
            <person name="Price D.K."/>
            <person name="Whiteman N."/>
            <person name="Kopp A."/>
            <person name="Matute D.R."/>
            <person name="Petrov D.A."/>
        </authorList>
    </citation>
    <scope>NUCLEOTIDE SEQUENCE [LARGE SCALE GENOMIC DNA]</scope>
</reference>
<gene>
    <name evidence="4" type="primary">LOC108052948</name>
    <name evidence="2" type="synonym">108052948</name>
</gene>
<organism evidence="4">
    <name type="scientific">Drosophila rhopaloa</name>
    <name type="common">Fruit fly</name>
    <dbReference type="NCBI Taxonomy" id="1041015"/>
    <lineage>
        <taxon>Eukaryota</taxon>
        <taxon>Metazoa</taxon>
        <taxon>Ecdysozoa</taxon>
        <taxon>Arthropoda</taxon>
        <taxon>Hexapoda</taxon>
        <taxon>Insecta</taxon>
        <taxon>Pterygota</taxon>
        <taxon>Neoptera</taxon>
        <taxon>Endopterygota</taxon>
        <taxon>Diptera</taxon>
        <taxon>Brachycera</taxon>
        <taxon>Muscomorpha</taxon>
        <taxon>Ephydroidea</taxon>
        <taxon>Drosophilidae</taxon>
        <taxon>Drosophila</taxon>
        <taxon>Sophophora</taxon>
    </lineage>
</organism>
<dbReference type="EnsemblMetazoa" id="XM_017135507.2">
    <property type="protein sequence ID" value="XP_016990996.1"/>
    <property type="gene ID" value="LOC108052948"/>
</dbReference>
<proteinExistence type="predicted"/>
<keyword evidence="3" id="KW-1185">Reference proteome</keyword>
<reference evidence="2" key="3">
    <citation type="submission" date="2025-05" db="UniProtKB">
        <authorList>
            <consortium name="EnsemblMetazoa"/>
        </authorList>
    </citation>
    <scope>IDENTIFICATION</scope>
</reference>
<keyword evidence="1" id="KW-0732">Signal</keyword>
<sequence length="178" mass="20943">MRMFLYILTILGLLTTTLSHVTFTNLKCSSKDVKFVNFTKCYIKAVNRTHKYVDIYSNLFQTPVDNVTLTLKFMRHDHGYKPFFIDVTFNACKFLKNQKHPLIKLLYDTYKDSSNINHTCPYNHDIIVDHLWTGNIDSNFGKYMPMLNGDYAIFTEWSAYNIVRAVVNVYIRISDRQN</sequence>
<feature type="signal peptide" evidence="1">
    <location>
        <begin position="1"/>
        <end position="19"/>
    </location>
</feature>
<evidence type="ECO:0000256" key="1">
    <source>
        <dbReference type="SAM" id="SignalP"/>
    </source>
</evidence>
<dbReference type="PANTHER" id="PTHR20898">
    <property type="entry name" value="DAEDALUS ON 3-RELATED-RELATED"/>
    <property type="match status" value="1"/>
</dbReference>
<dbReference type="Pfam" id="PF06477">
    <property type="entry name" value="DUF1091"/>
    <property type="match status" value="1"/>
</dbReference>
<dbReference type="SMART" id="SM00697">
    <property type="entry name" value="DM8"/>
    <property type="match status" value="1"/>
</dbReference>
<feature type="chain" id="PRO_5028229577" evidence="1">
    <location>
        <begin position="20"/>
        <end position="178"/>
    </location>
</feature>
<dbReference type="AlphaFoldDB" id="A0A6P4G0N4"/>
<dbReference type="Proteomes" id="UP001652680">
    <property type="component" value="Unassembled WGS sequence"/>
</dbReference>
<dbReference type="OrthoDB" id="7941213at2759"/>
<name>A0A6P4G0N4_DRORH</name>
<evidence type="ECO:0000313" key="3">
    <source>
        <dbReference type="Proteomes" id="UP001652680"/>
    </source>
</evidence>